<dbReference type="Gene3D" id="3.40.710.10">
    <property type="entry name" value="DD-peptidase/beta-lactamase superfamily"/>
    <property type="match status" value="1"/>
</dbReference>
<name>A0ABV5CA28_9SPHI</name>
<dbReference type="Pfam" id="PF00144">
    <property type="entry name" value="Beta-lactamase"/>
    <property type="match status" value="1"/>
</dbReference>
<reference evidence="2 3" key="1">
    <citation type="submission" date="2024-04" db="EMBL/GenBank/DDBJ databases">
        <title>Albibacterium profundi sp. nov., isolated from sediment of the Challenger Deep of Mariana Trench.</title>
        <authorList>
            <person name="Wang Y."/>
        </authorList>
    </citation>
    <scope>NUCLEOTIDE SEQUENCE [LARGE SCALE GENOMIC DNA]</scope>
    <source>
        <strain evidence="2 3">RHL897</strain>
    </source>
</reference>
<dbReference type="GO" id="GO:0016787">
    <property type="term" value="F:hydrolase activity"/>
    <property type="evidence" value="ECO:0007669"/>
    <property type="project" value="UniProtKB-KW"/>
</dbReference>
<keyword evidence="2" id="KW-0378">Hydrolase</keyword>
<dbReference type="PANTHER" id="PTHR46825:SF9">
    <property type="entry name" value="BETA-LACTAMASE-RELATED DOMAIN-CONTAINING PROTEIN"/>
    <property type="match status" value="1"/>
</dbReference>
<proteinExistence type="predicted"/>
<dbReference type="InterPro" id="IPR050491">
    <property type="entry name" value="AmpC-like"/>
</dbReference>
<dbReference type="RefSeq" id="WP_375555981.1">
    <property type="nucleotide sequence ID" value="NZ_JBBVGT010000001.1"/>
</dbReference>
<sequence>MDPHTPGYALCVIKNGQIIDQKFEGLADLSVGSNIQSQTVFRMASVSKQFTAMVILMLAEKGLLSLEDRLNDFLGDCCSAYQDVTLKHLLTHTSGIWDYEPLISANQKEQLSDHDAWLLVNFKAETYFKPGERFKYSNTAYCILTLVAEHVAEKPYDELIHEMLFVPLGMRSSMIYNQQKEMTNRALGYAVLKDGFRMNDQSITSATKGDGCVYTSIEDYQRWHHSFYHHVFLSSELFKESTSAQVEVNNGMGYGYGWFVGKEVDGTDCFFHSGETSGFMNIVYHNLEKRLMISVFTNRNDNLVSEVFENAAKKQAVQLAFEGVNASKVTLFEWLAKQYMS</sequence>
<organism evidence="2 3">
    <name type="scientific">Albibacterium profundi</name>
    <dbReference type="NCBI Taxonomy" id="3134906"/>
    <lineage>
        <taxon>Bacteria</taxon>
        <taxon>Pseudomonadati</taxon>
        <taxon>Bacteroidota</taxon>
        <taxon>Sphingobacteriia</taxon>
        <taxon>Sphingobacteriales</taxon>
        <taxon>Sphingobacteriaceae</taxon>
        <taxon>Albibacterium</taxon>
    </lineage>
</organism>
<dbReference type="InterPro" id="IPR012338">
    <property type="entry name" value="Beta-lactam/transpept-like"/>
</dbReference>
<accession>A0ABV5CA28</accession>
<dbReference type="Proteomes" id="UP001580928">
    <property type="component" value="Unassembled WGS sequence"/>
</dbReference>
<evidence type="ECO:0000259" key="1">
    <source>
        <dbReference type="Pfam" id="PF00144"/>
    </source>
</evidence>
<comment type="caution">
    <text evidence="2">The sequence shown here is derived from an EMBL/GenBank/DDBJ whole genome shotgun (WGS) entry which is preliminary data.</text>
</comment>
<protein>
    <submittedName>
        <fullName evidence="2">Serine hydrolase domain-containing protein</fullName>
        <ecNumber evidence="2">3.1.1.103</ecNumber>
    </submittedName>
</protein>
<dbReference type="EMBL" id="JBBVGT010000001">
    <property type="protein sequence ID" value="MFB5944399.1"/>
    <property type="molecule type" value="Genomic_DNA"/>
</dbReference>
<dbReference type="SUPFAM" id="SSF56601">
    <property type="entry name" value="beta-lactamase/transpeptidase-like"/>
    <property type="match status" value="1"/>
</dbReference>
<dbReference type="PANTHER" id="PTHR46825">
    <property type="entry name" value="D-ALANYL-D-ALANINE-CARBOXYPEPTIDASE/ENDOPEPTIDASE AMPH"/>
    <property type="match status" value="1"/>
</dbReference>
<dbReference type="InterPro" id="IPR001466">
    <property type="entry name" value="Beta-lactam-related"/>
</dbReference>
<gene>
    <name evidence="2" type="ORF">WKR92_00995</name>
</gene>
<dbReference type="EC" id="3.1.1.103" evidence="2"/>
<keyword evidence="3" id="KW-1185">Reference proteome</keyword>
<feature type="domain" description="Beta-lactamase-related" evidence="1">
    <location>
        <begin position="4"/>
        <end position="317"/>
    </location>
</feature>
<evidence type="ECO:0000313" key="2">
    <source>
        <dbReference type="EMBL" id="MFB5944399.1"/>
    </source>
</evidence>
<evidence type="ECO:0000313" key="3">
    <source>
        <dbReference type="Proteomes" id="UP001580928"/>
    </source>
</evidence>